<keyword evidence="8 9" id="KW-0472">Membrane</keyword>
<dbReference type="GO" id="GO:0005886">
    <property type="term" value="C:plasma membrane"/>
    <property type="evidence" value="ECO:0007669"/>
    <property type="project" value="UniProtKB-SubCell"/>
</dbReference>
<keyword evidence="7 9" id="KW-0811">Translocation</keyword>
<dbReference type="InterPro" id="IPR001901">
    <property type="entry name" value="Translocase_SecE/Sec61-g"/>
</dbReference>
<dbReference type="Gene3D" id="1.20.5.1030">
    <property type="entry name" value="Preprotein translocase secy subunit"/>
    <property type="match status" value="1"/>
</dbReference>
<name>A0A8J7RJN4_9BACT</name>
<evidence type="ECO:0000313" key="11">
    <source>
        <dbReference type="Proteomes" id="UP000673975"/>
    </source>
</evidence>
<dbReference type="PANTHER" id="PTHR33910">
    <property type="entry name" value="PROTEIN TRANSLOCASE SUBUNIT SECE"/>
    <property type="match status" value="1"/>
</dbReference>
<comment type="caution">
    <text evidence="10">The sequence shown here is derived from an EMBL/GenBank/DDBJ whole genome shotgun (WGS) entry which is preliminary data.</text>
</comment>
<proteinExistence type="inferred from homology"/>
<comment type="subcellular location">
    <subcellularLocation>
        <location evidence="9">Cell membrane</location>
        <topology evidence="9">Single-pass membrane protein</topology>
    </subcellularLocation>
    <subcellularLocation>
        <location evidence="1">Membrane</location>
    </subcellularLocation>
</comment>
<evidence type="ECO:0000256" key="2">
    <source>
        <dbReference type="ARBA" id="ARBA00022448"/>
    </source>
</evidence>
<dbReference type="NCBIfam" id="TIGR00964">
    <property type="entry name" value="secE_bact"/>
    <property type="match status" value="1"/>
</dbReference>
<dbReference type="AlphaFoldDB" id="A0A8J7RJN4"/>
<dbReference type="InterPro" id="IPR005807">
    <property type="entry name" value="SecE_bac"/>
</dbReference>
<dbReference type="GO" id="GO:0008320">
    <property type="term" value="F:protein transmembrane transporter activity"/>
    <property type="evidence" value="ECO:0007669"/>
    <property type="project" value="UniProtKB-UniRule"/>
</dbReference>
<gene>
    <name evidence="9 10" type="primary">secE</name>
    <name evidence="10" type="ORF">NATSA_05085</name>
</gene>
<dbReference type="InterPro" id="IPR038379">
    <property type="entry name" value="SecE_sf"/>
</dbReference>
<dbReference type="PANTHER" id="PTHR33910:SF1">
    <property type="entry name" value="PROTEIN TRANSLOCASE SUBUNIT SECE"/>
    <property type="match status" value="1"/>
</dbReference>
<reference evidence="10" key="1">
    <citation type="submission" date="2021-02" db="EMBL/GenBank/DDBJ databases">
        <title>Natronogracilivirga saccharolytica gen. nov. sp. nov. a new anaerobic, haloalkiliphilic carbohydrate-fermenting bacterium from soda lake and proposing of Cyclonatronumiaceae fam. nov. in the phylum Balneolaeota.</title>
        <authorList>
            <person name="Zhilina T.N."/>
            <person name="Sorokin D.Y."/>
            <person name="Zavarzina D.G."/>
            <person name="Toshchakov S.V."/>
            <person name="Kublanov I.V."/>
        </authorList>
    </citation>
    <scope>NUCLEOTIDE SEQUENCE</scope>
    <source>
        <strain evidence="10">Z-1702</strain>
    </source>
</reference>
<keyword evidence="3 9" id="KW-1003">Cell membrane</keyword>
<dbReference type="GO" id="GO:0009306">
    <property type="term" value="P:protein secretion"/>
    <property type="evidence" value="ECO:0007669"/>
    <property type="project" value="UniProtKB-UniRule"/>
</dbReference>
<evidence type="ECO:0000256" key="3">
    <source>
        <dbReference type="ARBA" id="ARBA00022475"/>
    </source>
</evidence>
<keyword evidence="2 9" id="KW-0813">Transport</keyword>
<dbReference type="HAMAP" id="MF_00422">
    <property type="entry name" value="SecE"/>
    <property type="match status" value="1"/>
</dbReference>
<evidence type="ECO:0000256" key="1">
    <source>
        <dbReference type="ARBA" id="ARBA00004370"/>
    </source>
</evidence>
<dbReference type="EMBL" id="JAFIDN010000003">
    <property type="protein sequence ID" value="MBP3192030.1"/>
    <property type="molecule type" value="Genomic_DNA"/>
</dbReference>
<keyword evidence="6 9" id="KW-1133">Transmembrane helix</keyword>
<comment type="similarity">
    <text evidence="9">Belongs to the SecE/SEC61-gamma family.</text>
</comment>
<comment type="function">
    <text evidence="9">Essential subunit of the Sec protein translocation channel SecYEG. Clamps together the 2 halves of SecY. May contact the channel plug during translocation.</text>
</comment>
<evidence type="ECO:0000256" key="9">
    <source>
        <dbReference type="HAMAP-Rule" id="MF_00422"/>
    </source>
</evidence>
<evidence type="ECO:0000256" key="6">
    <source>
        <dbReference type="ARBA" id="ARBA00022989"/>
    </source>
</evidence>
<sequence length="60" mass="6874">MNKITEYFQSVKKEMGKVSWPTQQELIDSTVIVVVFSIIVSLFIFGVDRVYSTVLELIFG</sequence>
<keyword evidence="5 9" id="KW-0653">Protein transport</keyword>
<evidence type="ECO:0000256" key="4">
    <source>
        <dbReference type="ARBA" id="ARBA00022692"/>
    </source>
</evidence>
<dbReference type="Proteomes" id="UP000673975">
    <property type="component" value="Unassembled WGS sequence"/>
</dbReference>
<accession>A0A8J7RJN4</accession>
<dbReference type="GO" id="GO:0043952">
    <property type="term" value="P:protein transport by the Sec complex"/>
    <property type="evidence" value="ECO:0007669"/>
    <property type="project" value="UniProtKB-UniRule"/>
</dbReference>
<keyword evidence="11" id="KW-1185">Reference proteome</keyword>
<dbReference type="PRINTS" id="PR01650">
    <property type="entry name" value="SECETRNLCASE"/>
</dbReference>
<dbReference type="RefSeq" id="WP_210510927.1">
    <property type="nucleotide sequence ID" value="NZ_JAFIDN010000003.1"/>
</dbReference>
<evidence type="ECO:0000256" key="5">
    <source>
        <dbReference type="ARBA" id="ARBA00022927"/>
    </source>
</evidence>
<protein>
    <recommendedName>
        <fullName evidence="9">Protein translocase subunit SecE</fullName>
    </recommendedName>
</protein>
<evidence type="ECO:0000256" key="8">
    <source>
        <dbReference type="ARBA" id="ARBA00023136"/>
    </source>
</evidence>
<dbReference type="GO" id="GO:0006605">
    <property type="term" value="P:protein targeting"/>
    <property type="evidence" value="ECO:0007669"/>
    <property type="project" value="UniProtKB-UniRule"/>
</dbReference>
<keyword evidence="4 9" id="KW-0812">Transmembrane</keyword>
<evidence type="ECO:0000256" key="7">
    <source>
        <dbReference type="ARBA" id="ARBA00023010"/>
    </source>
</evidence>
<dbReference type="Pfam" id="PF00584">
    <property type="entry name" value="SecE"/>
    <property type="match status" value="1"/>
</dbReference>
<dbReference type="GO" id="GO:0065002">
    <property type="term" value="P:intracellular protein transmembrane transport"/>
    <property type="evidence" value="ECO:0007669"/>
    <property type="project" value="UniProtKB-UniRule"/>
</dbReference>
<feature type="transmembrane region" description="Helical" evidence="9">
    <location>
        <begin position="26"/>
        <end position="47"/>
    </location>
</feature>
<comment type="subunit">
    <text evidence="9">Component of the Sec protein translocase complex. Heterotrimer consisting of SecY, SecE and SecG subunits. The heterotrimers can form oligomers, although 1 heterotrimer is thought to be able to translocate proteins. Interacts with the ribosome. Interacts with SecDF, and other proteins may be involved. Interacts with SecA.</text>
</comment>
<evidence type="ECO:0000313" key="10">
    <source>
        <dbReference type="EMBL" id="MBP3192030.1"/>
    </source>
</evidence>
<organism evidence="10 11">
    <name type="scientific">Natronogracilivirga saccharolytica</name>
    <dbReference type="NCBI Taxonomy" id="2812953"/>
    <lineage>
        <taxon>Bacteria</taxon>
        <taxon>Pseudomonadati</taxon>
        <taxon>Balneolota</taxon>
        <taxon>Balneolia</taxon>
        <taxon>Balneolales</taxon>
        <taxon>Cyclonatronaceae</taxon>
        <taxon>Natronogracilivirga</taxon>
    </lineage>
</organism>